<dbReference type="GO" id="GO:0030599">
    <property type="term" value="F:pectinesterase activity"/>
    <property type="evidence" value="ECO:0007669"/>
    <property type="project" value="InterPro"/>
</dbReference>
<dbReference type="Pfam" id="PF01095">
    <property type="entry name" value="Pectinesterase"/>
    <property type="match status" value="1"/>
</dbReference>
<dbReference type="OrthoDB" id="2019149at2759"/>
<dbReference type="InterPro" id="IPR012334">
    <property type="entry name" value="Pectin_lyas_fold"/>
</dbReference>
<name>A0A6D2I9C9_9BRAS</name>
<protein>
    <recommendedName>
        <fullName evidence="4">Pectinesterase catalytic domain-containing protein</fullName>
    </recommendedName>
</protein>
<accession>A0A6D2I9C9</accession>
<dbReference type="GO" id="GO:0045490">
    <property type="term" value="P:pectin catabolic process"/>
    <property type="evidence" value="ECO:0007669"/>
    <property type="project" value="UniProtKB-UniPathway"/>
</dbReference>
<evidence type="ECO:0000256" key="2">
    <source>
        <dbReference type="ARBA" id="ARBA00022801"/>
    </source>
</evidence>
<comment type="caution">
    <text evidence="5">The sequence shown here is derived from an EMBL/GenBank/DDBJ whole genome shotgun (WGS) entry which is preliminary data.</text>
</comment>
<dbReference type="SUPFAM" id="SSF51126">
    <property type="entry name" value="Pectin lyase-like"/>
    <property type="match status" value="1"/>
</dbReference>
<dbReference type="Proteomes" id="UP000467841">
    <property type="component" value="Unassembled WGS sequence"/>
</dbReference>
<dbReference type="InterPro" id="IPR000070">
    <property type="entry name" value="Pectinesterase_cat"/>
</dbReference>
<evidence type="ECO:0000259" key="4">
    <source>
        <dbReference type="Pfam" id="PF01095"/>
    </source>
</evidence>
<evidence type="ECO:0000256" key="3">
    <source>
        <dbReference type="ARBA" id="ARBA00023085"/>
    </source>
</evidence>
<comment type="pathway">
    <text evidence="1">Glycan metabolism; pectin degradation; 2-dehydro-3-deoxy-D-gluconate from pectin: step 1/5.</text>
</comment>
<keyword evidence="6" id="KW-1185">Reference proteome</keyword>
<organism evidence="5 6">
    <name type="scientific">Microthlaspi erraticum</name>
    <dbReference type="NCBI Taxonomy" id="1685480"/>
    <lineage>
        <taxon>Eukaryota</taxon>
        <taxon>Viridiplantae</taxon>
        <taxon>Streptophyta</taxon>
        <taxon>Embryophyta</taxon>
        <taxon>Tracheophyta</taxon>
        <taxon>Spermatophyta</taxon>
        <taxon>Magnoliopsida</taxon>
        <taxon>eudicotyledons</taxon>
        <taxon>Gunneridae</taxon>
        <taxon>Pentapetalae</taxon>
        <taxon>rosids</taxon>
        <taxon>malvids</taxon>
        <taxon>Brassicales</taxon>
        <taxon>Brassicaceae</taxon>
        <taxon>Coluteocarpeae</taxon>
        <taxon>Microthlaspi</taxon>
    </lineage>
</organism>
<keyword evidence="2" id="KW-0378">Hydrolase</keyword>
<reference evidence="5" key="1">
    <citation type="submission" date="2020-01" db="EMBL/GenBank/DDBJ databases">
        <authorList>
            <person name="Mishra B."/>
        </authorList>
    </citation>
    <scope>NUCLEOTIDE SEQUENCE [LARGE SCALE GENOMIC DNA]</scope>
</reference>
<dbReference type="GO" id="GO:0042545">
    <property type="term" value="P:cell wall modification"/>
    <property type="evidence" value="ECO:0007669"/>
    <property type="project" value="InterPro"/>
</dbReference>
<feature type="domain" description="Pectinesterase catalytic" evidence="4">
    <location>
        <begin position="6"/>
        <end position="94"/>
    </location>
</feature>
<evidence type="ECO:0000256" key="1">
    <source>
        <dbReference type="ARBA" id="ARBA00005184"/>
    </source>
</evidence>
<sequence>MNVYVLATQPTYPARPWKLYSITVYTNTYMSQLVHPRGWLEWFGNFALNTLWYGRMANTLILGRVGGHRVGLNGLVIMSWTNGLQCPSTSFIDGRRWLPTTGVTFTAG</sequence>
<evidence type="ECO:0000313" key="6">
    <source>
        <dbReference type="Proteomes" id="UP000467841"/>
    </source>
</evidence>
<dbReference type="UniPathway" id="UPA00545">
    <property type="reaction ID" value="UER00823"/>
</dbReference>
<dbReference type="Gene3D" id="2.160.20.10">
    <property type="entry name" value="Single-stranded right-handed beta-helix, Pectin lyase-like"/>
    <property type="match status" value="1"/>
</dbReference>
<dbReference type="InterPro" id="IPR011050">
    <property type="entry name" value="Pectin_lyase_fold/virulence"/>
</dbReference>
<dbReference type="PANTHER" id="PTHR31707">
    <property type="entry name" value="PECTINESTERASE"/>
    <property type="match status" value="1"/>
</dbReference>
<dbReference type="AlphaFoldDB" id="A0A6D2I9C9"/>
<keyword evidence="3" id="KW-0063">Aspartyl esterase</keyword>
<dbReference type="EMBL" id="CACVBM020000932">
    <property type="protein sequence ID" value="CAA7024790.1"/>
    <property type="molecule type" value="Genomic_DNA"/>
</dbReference>
<evidence type="ECO:0000313" key="5">
    <source>
        <dbReference type="EMBL" id="CAA7024790.1"/>
    </source>
</evidence>
<gene>
    <name evidence="5" type="ORF">MERR_LOCUS12025</name>
</gene>
<proteinExistence type="predicted"/>